<protein>
    <submittedName>
        <fullName evidence="1">Uncharacterized protein</fullName>
    </submittedName>
</protein>
<accession>A0A506Y6Q2</accession>
<organism evidence="1 2">
    <name type="scientific">Schumannella soli</name>
    <dbReference type="NCBI Taxonomy" id="2590779"/>
    <lineage>
        <taxon>Bacteria</taxon>
        <taxon>Bacillati</taxon>
        <taxon>Actinomycetota</taxon>
        <taxon>Actinomycetes</taxon>
        <taxon>Micrococcales</taxon>
        <taxon>Microbacteriaceae</taxon>
        <taxon>Schumannella</taxon>
    </lineage>
</organism>
<keyword evidence="2" id="KW-1185">Reference proteome</keyword>
<dbReference type="Proteomes" id="UP000316252">
    <property type="component" value="Unassembled WGS sequence"/>
</dbReference>
<dbReference type="RefSeq" id="WP_141162071.1">
    <property type="nucleotide sequence ID" value="NZ_VHQG01000001.1"/>
</dbReference>
<gene>
    <name evidence="1" type="ORF">FJ657_02365</name>
</gene>
<evidence type="ECO:0000313" key="2">
    <source>
        <dbReference type="Proteomes" id="UP000316252"/>
    </source>
</evidence>
<reference evidence="1 2" key="1">
    <citation type="submission" date="2019-06" db="EMBL/GenBank/DDBJ databases">
        <authorList>
            <person name="Li F."/>
        </authorList>
    </citation>
    <scope>NUCLEOTIDE SEQUENCE [LARGE SCALE GENOMIC DNA]</scope>
    <source>
        <strain evidence="1 2">10F1D-1</strain>
    </source>
</reference>
<name>A0A506Y6Q2_9MICO</name>
<proteinExistence type="predicted"/>
<comment type="caution">
    <text evidence="1">The sequence shown here is derived from an EMBL/GenBank/DDBJ whole genome shotgun (WGS) entry which is preliminary data.</text>
</comment>
<dbReference type="EMBL" id="VHQG01000001">
    <property type="protein sequence ID" value="TPW77543.1"/>
    <property type="molecule type" value="Genomic_DNA"/>
</dbReference>
<sequence>MKRRSIAAVPAIAIALGLLLTGCSSPTGGGAAGTKKSVSAAPSKAAKAAEGTQPKWALKATASGTKLTSFDVGGARVDVYQAGTFTASNDVPGAGKTGVNEGDELVLLNVVVTNTGEPVELDGNVAEVTATYTDHPDQDMSGLLDDDAFTRLGVNREIVDHDKHPARPYLLATGDVVSRGVPFKYLKGEPIELTGFLTLADYDATMPEGHGTATLK</sequence>
<evidence type="ECO:0000313" key="1">
    <source>
        <dbReference type="EMBL" id="TPW77543.1"/>
    </source>
</evidence>
<dbReference type="PROSITE" id="PS51257">
    <property type="entry name" value="PROKAR_LIPOPROTEIN"/>
    <property type="match status" value="1"/>
</dbReference>
<dbReference type="AlphaFoldDB" id="A0A506Y6Q2"/>